<evidence type="ECO:0000313" key="5">
    <source>
        <dbReference type="EMBL" id="NER27845.1"/>
    </source>
</evidence>
<reference evidence="5" key="1">
    <citation type="submission" date="2019-11" db="EMBL/GenBank/DDBJ databases">
        <title>Genomic insights into an expanded diversity of filamentous marine cyanobacteria reveals the extraordinary biosynthetic potential of Moorea and Okeania.</title>
        <authorList>
            <person name="Ferreira Leao T."/>
            <person name="Wang M."/>
            <person name="Moss N."/>
            <person name="Da Silva R."/>
            <person name="Sanders J."/>
            <person name="Nurk S."/>
            <person name="Gurevich A."/>
            <person name="Humphrey G."/>
            <person name="Reher R."/>
            <person name="Zhu Q."/>
            <person name="Belda-Ferre P."/>
            <person name="Glukhov E."/>
            <person name="Rex R."/>
            <person name="Dorrestein P.C."/>
            <person name="Knight R."/>
            <person name="Pevzner P."/>
            <person name="Gerwick W.H."/>
            <person name="Gerwick L."/>
        </authorList>
    </citation>
    <scope>NUCLEOTIDE SEQUENCE</scope>
    <source>
        <strain evidence="5">SIO1C4</strain>
    </source>
</reference>
<dbReference type="PANTHER" id="PTHR30408">
    <property type="entry name" value="TYPE-1 RESTRICTION ENZYME ECOKI SPECIFICITY PROTEIN"/>
    <property type="match status" value="1"/>
</dbReference>
<dbReference type="AlphaFoldDB" id="A0A6B3NAC6"/>
<keyword evidence="2" id="KW-0680">Restriction system</keyword>
<dbReference type="Gene3D" id="3.90.220.20">
    <property type="entry name" value="DNA methylase specificity domains"/>
    <property type="match status" value="2"/>
</dbReference>
<name>A0A6B3NAC6_9CYAN</name>
<keyword evidence="3" id="KW-0238">DNA-binding</keyword>
<evidence type="ECO:0000259" key="4">
    <source>
        <dbReference type="Pfam" id="PF01420"/>
    </source>
</evidence>
<dbReference type="GO" id="GO:0003677">
    <property type="term" value="F:DNA binding"/>
    <property type="evidence" value="ECO:0007669"/>
    <property type="project" value="UniProtKB-KW"/>
</dbReference>
<dbReference type="PANTHER" id="PTHR30408:SF12">
    <property type="entry name" value="TYPE I RESTRICTION ENZYME MJAVIII SPECIFICITY SUBUNIT"/>
    <property type="match status" value="1"/>
</dbReference>
<evidence type="ECO:0000256" key="1">
    <source>
        <dbReference type="ARBA" id="ARBA00010923"/>
    </source>
</evidence>
<dbReference type="CDD" id="cd17246">
    <property type="entry name" value="RMtype1_S_SonII-TRD2-CR2_like"/>
    <property type="match status" value="1"/>
</dbReference>
<dbReference type="EMBL" id="JAAHFQ010000141">
    <property type="protein sequence ID" value="NER27845.1"/>
    <property type="molecule type" value="Genomic_DNA"/>
</dbReference>
<organism evidence="5">
    <name type="scientific">Symploca sp. SIO1C4</name>
    <dbReference type="NCBI Taxonomy" id="2607765"/>
    <lineage>
        <taxon>Bacteria</taxon>
        <taxon>Bacillati</taxon>
        <taxon>Cyanobacteriota</taxon>
        <taxon>Cyanophyceae</taxon>
        <taxon>Coleofasciculales</taxon>
        <taxon>Coleofasciculaceae</taxon>
        <taxon>Symploca</taxon>
    </lineage>
</organism>
<dbReference type="SUPFAM" id="SSF116734">
    <property type="entry name" value="DNA methylase specificity domain"/>
    <property type="match status" value="2"/>
</dbReference>
<dbReference type="Pfam" id="PF01420">
    <property type="entry name" value="Methylase_S"/>
    <property type="match status" value="1"/>
</dbReference>
<dbReference type="InterPro" id="IPR044946">
    <property type="entry name" value="Restrct_endonuc_typeI_TRD_sf"/>
</dbReference>
<gene>
    <name evidence="5" type="ORF">F6J89_09480</name>
</gene>
<sequence>MSNLINVPLASLALNSGAFVDGPFGSNLKASEYVDDGIPVIRLQNIRPNRYDPNNLRFITKRKAESLQRHNYQAGDVVITKLGELCGVACQIPKNAQSGIIVADVVRFRGDSSRIDHRYLVHFLNSQDGRCQVSQLTKGTTRQRVNLSDFKKIQIPLPTLEEQRRIAAILDKADEVRRKRKQAIALTEELLRSLFLDMFGDPVTNPKGWDKTTFGDLVPAKGEIVDGPFGSSLKPECYVNNGIRVIRNFNIHDDLFDQSSFVYVTEQKFVEIFRSNVIPGDLLLSTKGTIGDICVMPELQGESVLSASGTVRIRLPGKSPLLAEFIVQQMVQASYKKYMKLFEAGTNQKYLNLSGIRKMELIVPPMQIQHNFVAVRENINHLKIRQQIDYSESNNLFNSILQKAFRGEL</sequence>
<evidence type="ECO:0000256" key="2">
    <source>
        <dbReference type="ARBA" id="ARBA00022747"/>
    </source>
</evidence>
<accession>A0A6B3NAC6</accession>
<feature type="domain" description="Type I restriction modification DNA specificity" evidence="4">
    <location>
        <begin position="37"/>
        <end position="183"/>
    </location>
</feature>
<comment type="caution">
    <text evidence="5">The sequence shown here is derived from an EMBL/GenBank/DDBJ whole genome shotgun (WGS) entry which is preliminary data.</text>
</comment>
<comment type="similarity">
    <text evidence="1">Belongs to the type-I restriction system S methylase family.</text>
</comment>
<dbReference type="InterPro" id="IPR052021">
    <property type="entry name" value="Type-I_RS_S_subunit"/>
</dbReference>
<evidence type="ECO:0000256" key="3">
    <source>
        <dbReference type="ARBA" id="ARBA00023125"/>
    </source>
</evidence>
<dbReference type="InterPro" id="IPR000055">
    <property type="entry name" value="Restrct_endonuc_typeI_TRD"/>
</dbReference>
<protein>
    <recommendedName>
        <fullName evidence="4">Type I restriction modification DNA specificity domain-containing protein</fullName>
    </recommendedName>
</protein>
<proteinExistence type="inferred from homology"/>
<dbReference type="GO" id="GO:0009307">
    <property type="term" value="P:DNA restriction-modification system"/>
    <property type="evidence" value="ECO:0007669"/>
    <property type="project" value="UniProtKB-KW"/>
</dbReference>